<dbReference type="Proteomes" id="UP000753376">
    <property type="component" value="Unassembled WGS sequence"/>
</dbReference>
<gene>
    <name evidence="1" type="ORF">KO508_05420</name>
</gene>
<protein>
    <submittedName>
        <fullName evidence="1">Uncharacterized protein</fullName>
    </submittedName>
</protein>
<sequence length="80" mass="8765">MANLFSKNENLEKSAPVVGSEILKLLNASGGRTISIFDAARALRKSNKVGAKSLYNGILFLYSLDVIEFDEPYIISNVND</sequence>
<evidence type="ECO:0000313" key="1">
    <source>
        <dbReference type="EMBL" id="MBU2873446.1"/>
    </source>
</evidence>
<dbReference type="RefSeq" id="WP_216007260.1">
    <property type="nucleotide sequence ID" value="NZ_JAHKPV010000001.1"/>
</dbReference>
<comment type="caution">
    <text evidence="1">The sequence shown here is derived from an EMBL/GenBank/DDBJ whole genome shotgun (WGS) entry which is preliminary data.</text>
</comment>
<organism evidence="1 2">
    <name type="scientific">Marinobacter salexigens</name>
    <dbReference type="NCBI Taxonomy" id="1925763"/>
    <lineage>
        <taxon>Bacteria</taxon>
        <taxon>Pseudomonadati</taxon>
        <taxon>Pseudomonadota</taxon>
        <taxon>Gammaproteobacteria</taxon>
        <taxon>Pseudomonadales</taxon>
        <taxon>Marinobacteraceae</taxon>
        <taxon>Marinobacter</taxon>
    </lineage>
</organism>
<evidence type="ECO:0000313" key="2">
    <source>
        <dbReference type="Proteomes" id="UP000753376"/>
    </source>
</evidence>
<dbReference type="EMBL" id="JAHKPV010000001">
    <property type="protein sequence ID" value="MBU2873446.1"/>
    <property type="molecule type" value="Genomic_DNA"/>
</dbReference>
<accession>A0ABS6A5L0</accession>
<name>A0ABS6A5L0_9GAMM</name>
<keyword evidence="2" id="KW-1185">Reference proteome</keyword>
<reference evidence="1 2" key="1">
    <citation type="submission" date="2021-05" db="EMBL/GenBank/DDBJ databases">
        <title>Draft genomes of bacteria isolated from model marine particles.</title>
        <authorList>
            <person name="Datta M.S."/>
            <person name="Schwartzman J.A."/>
            <person name="Enke T.N."/>
            <person name="Saavedra J."/>
            <person name="Cermak N."/>
            <person name="Cordero O.X."/>
        </authorList>
    </citation>
    <scope>NUCLEOTIDE SEQUENCE [LARGE SCALE GENOMIC DNA]</scope>
    <source>
        <strain evidence="1 2">D2M19</strain>
    </source>
</reference>
<proteinExistence type="predicted"/>